<keyword evidence="3" id="KW-0378">Hydrolase</keyword>
<name>A0ABN7AMV6_9HEMI</name>
<feature type="domain" description="ERAP1-like C-terminal" evidence="2">
    <location>
        <begin position="198"/>
        <end position="502"/>
    </location>
</feature>
<evidence type="ECO:0000313" key="3">
    <source>
        <dbReference type="EMBL" id="BES92642.1"/>
    </source>
</evidence>
<dbReference type="PANTHER" id="PTHR11533:SF21">
    <property type="entry name" value="AMINOPEPTIDASE"/>
    <property type="match status" value="1"/>
</dbReference>
<reference evidence="3 4" key="1">
    <citation type="submission" date="2023-09" db="EMBL/GenBank/DDBJ databases">
        <title>Nesidiocoris tenuis whole genome shotgun sequence.</title>
        <authorList>
            <person name="Shibata T."/>
            <person name="Shimoda M."/>
            <person name="Kobayashi T."/>
            <person name="Uehara T."/>
        </authorList>
    </citation>
    <scope>NUCLEOTIDE SEQUENCE [LARGE SCALE GENOMIC DNA]</scope>
    <source>
        <strain evidence="3 4">Japan</strain>
    </source>
</reference>
<sequence length="542" mass="63124">MAQLIGSQMFPSWYSDWMTIYYDIQPAMDAEPWFLSDLNRIIDQPTPLNFNSLAAQAIYSGKGAAVMRMIAVLDPATYRFQMSQYFNHKTELGKKLLLYDYPDSVLGTKRIERILESWRVLDSYPLVTVETSSTGRVTLHQSRFVRKTKTDERVSVTDDWKALLPIMYFELDAAKKIKITSLEENGLPVLLQSVMKPFKLNWHQSGYYRVNYSKEMWTNFASVMKEQKILDPEDKANLLDDAFTLAEYGYLHHGVPLSLVVYLRDGKEHHPLPWLTAAKHLERLYRRTLGSQMTYLLEFLVKLLVQSYLEDETAYTVVKQPILDVIRKVAILDLAGEFAEQEAVGRLKYILTVFLEEGTIPLELKRVAFAHAFKGETIDDELYFRVLDSFRDETDIFKKIMIWTALVGVQNKDYVERLWELANEPDDSDVDDRFNMIARFKILSSNPLSHDYFWPGIKERWPDYHLLPPERRNNVRAILLNLIEYSNDPDVLSDISDFGKANEDLDVTYYALKIKADCARLATPNYLLFVEEWLHLYIMNST</sequence>
<accession>A0ABN7AMV6</accession>
<dbReference type="GO" id="GO:0004177">
    <property type="term" value="F:aminopeptidase activity"/>
    <property type="evidence" value="ECO:0007669"/>
    <property type="project" value="UniProtKB-KW"/>
</dbReference>
<organism evidence="3 4">
    <name type="scientific">Nesidiocoris tenuis</name>
    <dbReference type="NCBI Taxonomy" id="355587"/>
    <lineage>
        <taxon>Eukaryota</taxon>
        <taxon>Metazoa</taxon>
        <taxon>Ecdysozoa</taxon>
        <taxon>Arthropoda</taxon>
        <taxon>Hexapoda</taxon>
        <taxon>Insecta</taxon>
        <taxon>Pterygota</taxon>
        <taxon>Neoptera</taxon>
        <taxon>Paraneoptera</taxon>
        <taxon>Hemiptera</taxon>
        <taxon>Heteroptera</taxon>
        <taxon>Panheteroptera</taxon>
        <taxon>Cimicomorpha</taxon>
        <taxon>Miridae</taxon>
        <taxon>Dicyphina</taxon>
        <taxon>Nesidiocoris</taxon>
    </lineage>
</organism>
<evidence type="ECO:0000259" key="2">
    <source>
        <dbReference type="Pfam" id="PF11838"/>
    </source>
</evidence>
<dbReference type="InterPro" id="IPR050344">
    <property type="entry name" value="Peptidase_M1_aminopeptidases"/>
</dbReference>
<protein>
    <submittedName>
        <fullName evidence="3">Aminopeptidase</fullName>
    </submittedName>
</protein>
<proteinExistence type="inferred from homology"/>
<keyword evidence="3" id="KW-0645">Protease</keyword>
<dbReference type="Proteomes" id="UP001307889">
    <property type="component" value="Chromosome 3"/>
</dbReference>
<dbReference type="InterPro" id="IPR024571">
    <property type="entry name" value="ERAP1-like_C_dom"/>
</dbReference>
<keyword evidence="3" id="KW-0031">Aminopeptidase</keyword>
<keyword evidence="4" id="KW-1185">Reference proteome</keyword>
<dbReference type="Pfam" id="PF11838">
    <property type="entry name" value="ERAP1_C"/>
    <property type="match status" value="1"/>
</dbReference>
<dbReference type="EMBL" id="AP028911">
    <property type="protein sequence ID" value="BES92642.1"/>
    <property type="molecule type" value="Genomic_DNA"/>
</dbReference>
<comment type="similarity">
    <text evidence="1">Belongs to the peptidase M1 family.</text>
</comment>
<dbReference type="Gene3D" id="2.60.40.1910">
    <property type="match status" value="1"/>
</dbReference>
<gene>
    <name evidence="3" type="ORF">NTJ_05451</name>
</gene>
<dbReference type="PANTHER" id="PTHR11533">
    <property type="entry name" value="PROTEASE M1 ZINC METALLOPROTEASE"/>
    <property type="match status" value="1"/>
</dbReference>
<evidence type="ECO:0000313" key="4">
    <source>
        <dbReference type="Proteomes" id="UP001307889"/>
    </source>
</evidence>
<dbReference type="Gene3D" id="1.25.50.20">
    <property type="match status" value="1"/>
</dbReference>
<evidence type="ECO:0000256" key="1">
    <source>
        <dbReference type="ARBA" id="ARBA00010136"/>
    </source>
</evidence>